<organism evidence="2 3">
    <name type="scientific">Spirodela intermedia</name>
    <name type="common">Intermediate duckweed</name>
    <dbReference type="NCBI Taxonomy" id="51605"/>
    <lineage>
        <taxon>Eukaryota</taxon>
        <taxon>Viridiplantae</taxon>
        <taxon>Streptophyta</taxon>
        <taxon>Embryophyta</taxon>
        <taxon>Tracheophyta</taxon>
        <taxon>Spermatophyta</taxon>
        <taxon>Magnoliopsida</taxon>
        <taxon>Liliopsida</taxon>
        <taxon>Araceae</taxon>
        <taxon>Lemnoideae</taxon>
        <taxon>Spirodela</taxon>
    </lineage>
</organism>
<evidence type="ECO:0000313" key="1">
    <source>
        <dbReference type="EMBL" id="CAA2624401.1"/>
    </source>
</evidence>
<proteinExistence type="predicted"/>
<keyword evidence="3" id="KW-1185">Reference proteome</keyword>
<evidence type="ECO:0000313" key="3">
    <source>
        <dbReference type="Proteomes" id="UP000663760"/>
    </source>
</evidence>
<name>A0A7I8KR90_SPIIN</name>
<dbReference type="AlphaFoldDB" id="A0A7I8KR90"/>
<sequence length="21" mass="2618">MEAGRRYNFRSREFTRNEKAV</sequence>
<evidence type="ECO:0000313" key="2">
    <source>
        <dbReference type="EMBL" id="CAA7400349.1"/>
    </source>
</evidence>
<reference evidence="2" key="1">
    <citation type="submission" date="2020-02" db="EMBL/GenBank/DDBJ databases">
        <authorList>
            <person name="Scholz U."/>
            <person name="Mascher M."/>
            <person name="Fiebig A."/>
        </authorList>
    </citation>
    <scope>NUCLEOTIDE SEQUENCE</scope>
</reference>
<gene>
    <name evidence="1" type="ORF">SI7747_08010240</name>
    <name evidence="2" type="ORF">SI8410_08011027</name>
</gene>
<accession>A0A7I8KR90</accession>
<dbReference type="EMBL" id="LR746271">
    <property type="protein sequence ID" value="CAA7400349.1"/>
    <property type="molecule type" value="Genomic_DNA"/>
</dbReference>
<dbReference type="Proteomes" id="UP000663760">
    <property type="component" value="Chromosome 8"/>
</dbReference>
<protein>
    <submittedName>
        <fullName evidence="2">Uncharacterized protein</fullName>
    </submittedName>
</protein>
<dbReference type="EMBL" id="LR743595">
    <property type="protein sequence ID" value="CAA2624401.1"/>
    <property type="molecule type" value="Genomic_DNA"/>
</dbReference>